<dbReference type="Gene3D" id="1.10.1240.10">
    <property type="entry name" value="Methionine synthase domain"/>
    <property type="match status" value="1"/>
</dbReference>
<dbReference type="InterPro" id="IPR047057">
    <property type="entry name" value="MerR_fam"/>
</dbReference>
<dbReference type="Gene3D" id="1.10.1660.10">
    <property type="match status" value="1"/>
</dbReference>
<reference evidence="6 7" key="1">
    <citation type="submission" date="2019-10" db="EMBL/GenBank/DDBJ databases">
        <title>Deinococcus sp. isolated from soil.</title>
        <authorList>
            <person name="Li Y."/>
            <person name="Wang J."/>
        </authorList>
    </citation>
    <scope>NUCLEOTIDE SEQUENCE [LARGE SCALE GENOMIC DNA]</scope>
    <source>
        <strain evidence="6 7">SDU3-2</strain>
    </source>
</reference>
<dbReference type="AlphaFoldDB" id="A0A7X1NUA9"/>
<dbReference type="InterPro" id="IPR000551">
    <property type="entry name" value="MerR-type_HTH_dom"/>
</dbReference>
<dbReference type="Proteomes" id="UP000484842">
    <property type="component" value="Unassembled WGS sequence"/>
</dbReference>
<dbReference type="InterPro" id="IPR009061">
    <property type="entry name" value="DNA-bd_dom_put_sf"/>
</dbReference>
<keyword evidence="2" id="KW-0238">DNA-binding</keyword>
<dbReference type="Gene3D" id="3.40.50.280">
    <property type="entry name" value="Cobalamin-binding domain"/>
    <property type="match status" value="1"/>
</dbReference>
<organism evidence="6 7">
    <name type="scientific">Deinococcus terrestris</name>
    <dbReference type="NCBI Taxonomy" id="2651870"/>
    <lineage>
        <taxon>Bacteria</taxon>
        <taxon>Thermotogati</taxon>
        <taxon>Deinococcota</taxon>
        <taxon>Deinococci</taxon>
        <taxon>Deinococcales</taxon>
        <taxon>Deinococcaceae</taxon>
        <taxon>Deinococcus</taxon>
    </lineage>
</organism>
<evidence type="ECO:0000259" key="5">
    <source>
        <dbReference type="PROSITE" id="PS51332"/>
    </source>
</evidence>
<keyword evidence="7" id="KW-1185">Reference proteome</keyword>
<dbReference type="PROSITE" id="PS50937">
    <property type="entry name" value="HTH_MERR_2"/>
    <property type="match status" value="1"/>
</dbReference>
<dbReference type="Pfam" id="PF13411">
    <property type="entry name" value="MerR_1"/>
    <property type="match status" value="1"/>
</dbReference>
<evidence type="ECO:0000256" key="3">
    <source>
        <dbReference type="ARBA" id="ARBA00023163"/>
    </source>
</evidence>
<accession>A0A7X1NUA9</accession>
<dbReference type="InterPro" id="IPR036724">
    <property type="entry name" value="Cobalamin-bd_sf"/>
</dbReference>
<gene>
    <name evidence="6" type="ORF">F8S09_04420</name>
</gene>
<dbReference type="RefSeq" id="WP_152869228.1">
    <property type="nucleotide sequence ID" value="NZ_WBSL01000001.1"/>
</dbReference>
<proteinExistence type="predicted"/>
<evidence type="ECO:0000313" key="7">
    <source>
        <dbReference type="Proteomes" id="UP000484842"/>
    </source>
</evidence>
<dbReference type="PROSITE" id="PS51332">
    <property type="entry name" value="B12_BINDING"/>
    <property type="match status" value="1"/>
</dbReference>
<feature type="domain" description="B12-binding" evidence="5">
    <location>
        <begin position="184"/>
        <end position="310"/>
    </location>
</feature>
<dbReference type="Pfam" id="PF02607">
    <property type="entry name" value="B12-binding_2"/>
    <property type="match status" value="1"/>
</dbReference>
<dbReference type="InterPro" id="IPR003759">
    <property type="entry name" value="Cbl-bd_cap"/>
</dbReference>
<dbReference type="GO" id="GO:0031419">
    <property type="term" value="F:cobalamin binding"/>
    <property type="evidence" value="ECO:0007669"/>
    <property type="project" value="InterPro"/>
</dbReference>
<protein>
    <submittedName>
        <fullName evidence="6">MerR family transcriptional regulator</fullName>
    </submittedName>
</protein>
<dbReference type="SMART" id="SM00422">
    <property type="entry name" value="HTH_MERR"/>
    <property type="match status" value="1"/>
</dbReference>
<dbReference type="GO" id="GO:0046872">
    <property type="term" value="F:metal ion binding"/>
    <property type="evidence" value="ECO:0007669"/>
    <property type="project" value="InterPro"/>
</dbReference>
<dbReference type="SUPFAM" id="SSF52242">
    <property type="entry name" value="Cobalamin (vitamin B12)-binding domain"/>
    <property type="match status" value="1"/>
</dbReference>
<dbReference type="GO" id="GO:0003700">
    <property type="term" value="F:DNA-binding transcription factor activity"/>
    <property type="evidence" value="ECO:0007669"/>
    <property type="project" value="InterPro"/>
</dbReference>
<sequence length="311" mass="32805">MPQDTLPDTTPLYTAAEAEMRTGVPAATLRQWERRYGIPAPARNASGYRMYSPLDLAQIGQMQTLLQEGVPASRAAALARREPLAPAPAPTPPPTATPQKRLSDELLAALLEPDLEQAAVVLGAAHAQFPVEEVVLAVIAPTLAEIGTLWARGEITIAHEHQASAYLRGRLMGLLELAGRAEFGPRVLAACAPGERHEIGLLILVLLLRRRGVQAEYLGADLPLADLAAYARHRPADAVLLGLNGEWALGPTQAQLGALRGLKIPVFYGGGLLNARPALAADLGGHYAGADAQKAADTIVAALRPGAQEES</sequence>
<dbReference type="InterPro" id="IPR036594">
    <property type="entry name" value="Meth_synthase_dom"/>
</dbReference>
<evidence type="ECO:0000256" key="1">
    <source>
        <dbReference type="ARBA" id="ARBA00023015"/>
    </source>
</evidence>
<dbReference type="InterPro" id="IPR006158">
    <property type="entry name" value="Cobalamin-bd"/>
</dbReference>
<dbReference type="PANTHER" id="PTHR30204:SF67">
    <property type="entry name" value="HTH-TYPE TRANSCRIPTIONAL REGULATOR MLRA-RELATED"/>
    <property type="match status" value="1"/>
</dbReference>
<evidence type="ECO:0000259" key="4">
    <source>
        <dbReference type="PROSITE" id="PS50937"/>
    </source>
</evidence>
<dbReference type="GO" id="GO:0003677">
    <property type="term" value="F:DNA binding"/>
    <property type="evidence" value="ECO:0007669"/>
    <property type="project" value="UniProtKB-KW"/>
</dbReference>
<comment type="caution">
    <text evidence="6">The sequence shown here is derived from an EMBL/GenBank/DDBJ whole genome shotgun (WGS) entry which is preliminary data.</text>
</comment>
<dbReference type="PANTHER" id="PTHR30204">
    <property type="entry name" value="REDOX-CYCLING DRUG-SENSING TRANSCRIPTIONAL ACTIVATOR SOXR"/>
    <property type="match status" value="1"/>
</dbReference>
<evidence type="ECO:0000313" key="6">
    <source>
        <dbReference type="EMBL" id="MPY65942.1"/>
    </source>
</evidence>
<keyword evidence="1" id="KW-0805">Transcription regulation</keyword>
<dbReference type="Pfam" id="PF02310">
    <property type="entry name" value="B12-binding"/>
    <property type="match status" value="1"/>
</dbReference>
<evidence type="ECO:0000256" key="2">
    <source>
        <dbReference type="ARBA" id="ARBA00023125"/>
    </source>
</evidence>
<dbReference type="EMBL" id="WBSL01000001">
    <property type="protein sequence ID" value="MPY65942.1"/>
    <property type="molecule type" value="Genomic_DNA"/>
</dbReference>
<feature type="domain" description="HTH merR-type" evidence="4">
    <location>
        <begin position="12"/>
        <end position="81"/>
    </location>
</feature>
<name>A0A7X1NUA9_9DEIO</name>
<dbReference type="SUPFAM" id="SSF46955">
    <property type="entry name" value="Putative DNA-binding domain"/>
    <property type="match status" value="1"/>
</dbReference>
<keyword evidence="3" id="KW-0804">Transcription</keyword>